<comment type="caution">
    <text evidence="8">The sequence shown here is derived from an EMBL/GenBank/DDBJ whole genome shotgun (WGS) entry which is preliminary data.</text>
</comment>
<dbReference type="Pfam" id="PF00206">
    <property type="entry name" value="Lyase_1"/>
    <property type="match status" value="1"/>
</dbReference>
<dbReference type="PRINTS" id="PR00145">
    <property type="entry name" value="ARGSUCLYASE"/>
</dbReference>
<feature type="domain" description="Fumarase C C-terminal" evidence="7">
    <location>
        <begin position="394"/>
        <end position="447"/>
    </location>
</feature>
<dbReference type="InterPro" id="IPR005677">
    <property type="entry name" value="Fum_hydII"/>
</dbReference>
<evidence type="ECO:0000259" key="6">
    <source>
        <dbReference type="Pfam" id="PF00206"/>
    </source>
</evidence>
<evidence type="ECO:0000259" key="7">
    <source>
        <dbReference type="Pfam" id="PF10415"/>
    </source>
</evidence>
<evidence type="ECO:0000256" key="1">
    <source>
        <dbReference type="ARBA" id="ARBA00009084"/>
    </source>
</evidence>
<dbReference type="Pfam" id="PF10415">
    <property type="entry name" value="FumaraseC_C"/>
    <property type="match status" value="1"/>
</dbReference>
<feature type="domain" description="Fumarate lyase N-terminal" evidence="6">
    <location>
        <begin position="8"/>
        <end position="328"/>
    </location>
</feature>
<evidence type="ECO:0000313" key="8">
    <source>
        <dbReference type="EMBL" id="MDT0581085.1"/>
    </source>
</evidence>
<dbReference type="RefSeq" id="WP_311359900.1">
    <property type="nucleotide sequence ID" value="NZ_JAVRIE010000001.1"/>
</dbReference>
<dbReference type="GO" id="GO:0006099">
    <property type="term" value="P:tricarboxylic acid cycle"/>
    <property type="evidence" value="ECO:0007669"/>
    <property type="project" value="UniProtKB-KW"/>
</dbReference>
<gene>
    <name evidence="8" type="ORF">RM544_00885</name>
</gene>
<organism evidence="8 9">
    <name type="scientific">Brumicola blandensis</name>
    <dbReference type="NCBI Taxonomy" id="3075611"/>
    <lineage>
        <taxon>Bacteria</taxon>
        <taxon>Pseudomonadati</taxon>
        <taxon>Pseudomonadota</taxon>
        <taxon>Gammaproteobacteria</taxon>
        <taxon>Alteromonadales</taxon>
        <taxon>Alteromonadaceae</taxon>
        <taxon>Brumicola</taxon>
    </lineage>
</organism>
<dbReference type="GO" id="GO:0006106">
    <property type="term" value="P:fumarate metabolic process"/>
    <property type="evidence" value="ECO:0007669"/>
    <property type="project" value="InterPro"/>
</dbReference>
<keyword evidence="3" id="KW-0963">Cytoplasm</keyword>
<protein>
    <recommendedName>
        <fullName evidence="2">fumarate hydratase</fullName>
        <ecNumber evidence="2">4.2.1.2</ecNumber>
    </recommendedName>
</protein>
<dbReference type="Gene3D" id="1.10.40.30">
    <property type="entry name" value="Fumarase/aspartase (C-terminal domain)"/>
    <property type="match status" value="1"/>
</dbReference>
<comment type="similarity">
    <text evidence="1">Belongs to the class-II fumarase/aspartase family. Fumarase subfamily.</text>
</comment>
<evidence type="ECO:0000256" key="2">
    <source>
        <dbReference type="ARBA" id="ARBA00012921"/>
    </source>
</evidence>
<keyword evidence="9" id="KW-1185">Reference proteome</keyword>
<dbReference type="PROSITE" id="PS00163">
    <property type="entry name" value="FUMARATE_LYASES"/>
    <property type="match status" value="1"/>
</dbReference>
<keyword evidence="4" id="KW-0816">Tricarboxylic acid cycle</keyword>
<dbReference type="InterPro" id="IPR020557">
    <property type="entry name" value="Fumarate_lyase_CS"/>
</dbReference>
<dbReference type="InterPro" id="IPR000362">
    <property type="entry name" value="Fumarate_lyase_fam"/>
</dbReference>
<dbReference type="InterPro" id="IPR022761">
    <property type="entry name" value="Fumarate_lyase_N"/>
</dbReference>
<dbReference type="FunFam" id="1.20.200.10:FF:000001">
    <property type="entry name" value="Fumarate hydratase, mitochondrial"/>
    <property type="match status" value="1"/>
</dbReference>
<dbReference type="EC" id="4.2.1.2" evidence="2"/>
<evidence type="ECO:0000313" key="9">
    <source>
        <dbReference type="Proteomes" id="UP001249020"/>
    </source>
</evidence>
<dbReference type="InterPro" id="IPR018951">
    <property type="entry name" value="Fumarase_C_C"/>
</dbReference>
<dbReference type="AlphaFoldDB" id="A0AAW8QZR3"/>
<evidence type="ECO:0000256" key="5">
    <source>
        <dbReference type="ARBA" id="ARBA00023239"/>
    </source>
</evidence>
<dbReference type="Gene3D" id="1.20.200.10">
    <property type="entry name" value="Fumarase/aspartase (Central domain)"/>
    <property type="match status" value="1"/>
</dbReference>
<dbReference type="EMBL" id="JAVRIE010000001">
    <property type="protein sequence ID" value="MDT0581085.1"/>
    <property type="molecule type" value="Genomic_DNA"/>
</dbReference>
<dbReference type="SUPFAM" id="SSF48557">
    <property type="entry name" value="L-aspartase-like"/>
    <property type="match status" value="1"/>
</dbReference>
<dbReference type="PANTHER" id="PTHR11444">
    <property type="entry name" value="ASPARTATEAMMONIA/ARGININOSUCCINATE/ADENYLOSUCCINATE LYASE"/>
    <property type="match status" value="1"/>
</dbReference>
<dbReference type="Gene3D" id="1.10.275.10">
    <property type="entry name" value="Fumarase/aspartase (N-terminal domain)"/>
    <property type="match status" value="1"/>
</dbReference>
<dbReference type="Proteomes" id="UP001249020">
    <property type="component" value="Unassembled WGS sequence"/>
</dbReference>
<keyword evidence="5 8" id="KW-0456">Lyase</keyword>
<dbReference type="PANTHER" id="PTHR11444:SF22">
    <property type="entry name" value="FUMARATE HYDRATASE CLASS II"/>
    <property type="match status" value="1"/>
</dbReference>
<dbReference type="InterPro" id="IPR024083">
    <property type="entry name" value="Fumarase/histidase_N"/>
</dbReference>
<accession>A0AAW8QZR3</accession>
<evidence type="ECO:0000256" key="3">
    <source>
        <dbReference type="ARBA" id="ARBA00022490"/>
    </source>
</evidence>
<evidence type="ECO:0000256" key="4">
    <source>
        <dbReference type="ARBA" id="ARBA00022532"/>
    </source>
</evidence>
<dbReference type="GO" id="GO:0004333">
    <property type="term" value="F:fumarate hydratase activity"/>
    <property type="evidence" value="ECO:0007669"/>
    <property type="project" value="UniProtKB-EC"/>
</dbReference>
<reference evidence="8 9" key="1">
    <citation type="submission" date="2023-09" db="EMBL/GenBank/DDBJ databases">
        <authorList>
            <person name="Rey-Velasco X."/>
        </authorList>
    </citation>
    <scope>NUCLEOTIDE SEQUENCE [LARGE SCALE GENOMIC DNA]</scope>
    <source>
        <strain evidence="8 9">W409</strain>
    </source>
</reference>
<name>A0AAW8QZR3_9ALTE</name>
<dbReference type="PRINTS" id="PR00149">
    <property type="entry name" value="FUMRATELYASE"/>
</dbReference>
<dbReference type="InterPro" id="IPR008948">
    <property type="entry name" value="L-Aspartase-like"/>
</dbReference>
<sequence>MSFKQKSNPESILYGQETEKALENFQISQLTMPRMFIRSLGLLKYACAKANRDLGKLEPEISTAIQRAAIEVAEGIHDDQFNVDVFQTGSGTSTNMNANEVIAKLASASTGAAVHPNDHVNCGQSSNDIIPSCIHISAAFSVSESLLPALDHLADKIDEQAHANRKTIKTGRTHLMDAVPMTFGQELSGWSAQIKNAKSHVEVCFPQLLELAVGGSAIGTGINTHPQFGEEVTKNINKRLNLQFKEADNHFAAISSQDAVVALSGSLRSTALSLSKIANDLRWLRSGPTSGLGEITLKKLQAGSSIMPGKVNPVIPESVLMACTQVQGNDFAISLGGQAGNFQLNTMLPLIAFNIIQSIELLSNASTALAEKAIDGMTVNHDHISDKLWRNPILVTSLVDKLGYDKCAEIAEKSFHEQRSVLDVAEELSGISRADLKTYMDPSKLTNEHRSNKNTS</sequence>
<proteinExistence type="inferred from homology"/>